<dbReference type="InterPro" id="IPR013785">
    <property type="entry name" value="Aldolase_TIM"/>
</dbReference>
<dbReference type="InterPro" id="IPR014718">
    <property type="entry name" value="GH-type_carb-bd"/>
</dbReference>
<dbReference type="InterPro" id="IPR017853">
    <property type="entry name" value="GH"/>
</dbReference>
<dbReference type="AlphaFoldDB" id="A0A9D2JW55"/>
<name>A0A9D2JW55_9BACT</name>
<keyword evidence="6" id="KW-0732">Signal</keyword>
<gene>
    <name evidence="10" type="ORF">H9966_08135</name>
</gene>
<dbReference type="InterPro" id="IPR013780">
    <property type="entry name" value="Glyco_hydro_b"/>
</dbReference>
<dbReference type="InterPro" id="IPR019563">
    <property type="entry name" value="GH97_catalytic"/>
</dbReference>
<evidence type="ECO:0000259" key="8">
    <source>
        <dbReference type="Pfam" id="PF14508"/>
    </source>
</evidence>
<keyword evidence="3 10" id="KW-0378">Hydrolase</keyword>
<evidence type="ECO:0000259" key="7">
    <source>
        <dbReference type="Pfam" id="PF10566"/>
    </source>
</evidence>
<dbReference type="Gene3D" id="2.60.40.1180">
    <property type="entry name" value="Golgi alpha-mannosidase II"/>
    <property type="match status" value="1"/>
</dbReference>
<evidence type="ECO:0000256" key="3">
    <source>
        <dbReference type="ARBA" id="ARBA00022801"/>
    </source>
</evidence>
<dbReference type="Gene3D" id="3.20.20.70">
    <property type="entry name" value="Aldolase class I"/>
    <property type="match status" value="1"/>
</dbReference>
<dbReference type="Pfam" id="PF14509">
    <property type="entry name" value="GH97_C"/>
    <property type="match status" value="1"/>
</dbReference>
<dbReference type="InterPro" id="IPR052720">
    <property type="entry name" value="Glycosyl_hydrolase_97"/>
</dbReference>
<keyword evidence="4" id="KW-0106">Calcium</keyword>
<dbReference type="Pfam" id="PF14508">
    <property type="entry name" value="GH97_N"/>
    <property type="match status" value="1"/>
</dbReference>
<evidence type="ECO:0000256" key="6">
    <source>
        <dbReference type="SAM" id="SignalP"/>
    </source>
</evidence>
<evidence type="ECO:0000256" key="5">
    <source>
        <dbReference type="ARBA" id="ARBA00023295"/>
    </source>
</evidence>
<sequence>MDKRSLRNGLLLACLSLMGRPAWAMVNGSLRNPSPGGRVEAHLFVEQGVLYCEATKDGKQWLMPSRLGLVVDGVDLGQHVSVMGIEDAKVVDETYPLNGNHAQARNFYSEAVVPLRASGKDYLLYLRTYDDGIAIRYALPEGTERVDKELTSWALPDDVEEVAWTEFTFDYEGYSHVTPLDSVPEGKTLAPPLTVKTPSGYLAFTEADNEAFPDMTFMREGRAFKAYFPASADGWNLTRVADESSKILDGRYKGHLVSPWRSVVMADDLNQLVNSDLVTNLCPAPKEGTDFSWVKPGRCMWHWWSVGAPKYEDQKAWFDAAKQMGWEYYLIDEGWSWWKQEGKSQWDMLAEVIAYGKSQGVKSIVWVNSAEMRHAPERRAYLERVKAIGAAGIKIDFIPRATTEVMQWYMGAMQDCAELGLLLNLHGSVKPTGLSRTYPNDITREAVRGNEYQIRRYGRVLPQAHYVSLPFTRLLAGPADLTPVTLNPEEIAVGGYSWAHEMSQAIVFLSPVLHFSDHYSYYLESPMRDLLSAVPTIWDETLVLPCTEMGKVVAYARRKGNDWWIGVMNGDQPREISISLDFLKGKGKAALVYDDATRLDGVKREDRDVSPQETLRMKLRPGGGFVARISK</sequence>
<evidence type="ECO:0000256" key="2">
    <source>
        <dbReference type="ARBA" id="ARBA00011245"/>
    </source>
</evidence>
<feature type="domain" description="Glycosyl-hydrolase 97 catalytic" evidence="7">
    <location>
        <begin position="311"/>
        <end position="447"/>
    </location>
</feature>
<evidence type="ECO:0000259" key="9">
    <source>
        <dbReference type="Pfam" id="PF14509"/>
    </source>
</evidence>
<dbReference type="PANTHER" id="PTHR35803">
    <property type="entry name" value="GLUCAN 1,4-ALPHA-GLUCOSIDASE SUSB-RELATED"/>
    <property type="match status" value="1"/>
</dbReference>
<comment type="caution">
    <text evidence="10">The sequence shown here is derived from an EMBL/GenBank/DDBJ whole genome shotgun (WGS) entry which is preliminary data.</text>
</comment>
<evidence type="ECO:0000313" key="10">
    <source>
        <dbReference type="EMBL" id="HIZ69830.1"/>
    </source>
</evidence>
<protein>
    <submittedName>
        <fullName evidence="10">Glycoside hydrolase family 97 protein</fullName>
    </submittedName>
</protein>
<feature type="chain" id="PRO_5038963502" evidence="6">
    <location>
        <begin position="25"/>
        <end position="631"/>
    </location>
</feature>
<dbReference type="Pfam" id="PF10566">
    <property type="entry name" value="Glyco_hydro_97"/>
    <property type="match status" value="1"/>
</dbReference>
<feature type="domain" description="Glycosyl-hydrolase 97 C-terminal oligomerisation" evidence="9">
    <location>
        <begin position="538"/>
        <end position="629"/>
    </location>
</feature>
<dbReference type="InterPro" id="IPR029483">
    <property type="entry name" value="GH97_C"/>
</dbReference>
<dbReference type="PANTHER" id="PTHR35803:SF2">
    <property type="entry name" value="RETAINING ALPHA-GALACTOSIDASE"/>
    <property type="match status" value="1"/>
</dbReference>
<reference evidence="10" key="2">
    <citation type="submission" date="2021-04" db="EMBL/GenBank/DDBJ databases">
        <authorList>
            <person name="Gilroy R."/>
        </authorList>
    </citation>
    <scope>NUCLEOTIDE SEQUENCE</scope>
    <source>
        <strain evidence="10">ChiHecec3B27-8219</strain>
    </source>
</reference>
<accession>A0A9D2JW55</accession>
<proteinExistence type="predicted"/>
<feature type="domain" description="Glycosyl-hydrolase 97 N-terminal" evidence="8">
    <location>
        <begin position="34"/>
        <end position="282"/>
    </location>
</feature>
<dbReference type="Proteomes" id="UP000824055">
    <property type="component" value="Unassembled WGS sequence"/>
</dbReference>
<dbReference type="Gene3D" id="2.70.98.10">
    <property type="match status" value="1"/>
</dbReference>
<keyword evidence="5" id="KW-0326">Glycosidase</keyword>
<dbReference type="GO" id="GO:0016798">
    <property type="term" value="F:hydrolase activity, acting on glycosyl bonds"/>
    <property type="evidence" value="ECO:0007669"/>
    <property type="project" value="UniProtKB-KW"/>
</dbReference>
<evidence type="ECO:0000256" key="1">
    <source>
        <dbReference type="ARBA" id="ARBA00001913"/>
    </source>
</evidence>
<organism evidence="10 11">
    <name type="scientific">Candidatus Prevotella avicola</name>
    <dbReference type="NCBI Taxonomy" id="2838738"/>
    <lineage>
        <taxon>Bacteria</taxon>
        <taxon>Pseudomonadati</taxon>
        <taxon>Bacteroidota</taxon>
        <taxon>Bacteroidia</taxon>
        <taxon>Bacteroidales</taxon>
        <taxon>Prevotellaceae</taxon>
        <taxon>Prevotella</taxon>
    </lineage>
</organism>
<evidence type="ECO:0000313" key="11">
    <source>
        <dbReference type="Proteomes" id="UP000824055"/>
    </source>
</evidence>
<dbReference type="SUPFAM" id="SSF51445">
    <property type="entry name" value="(Trans)glycosidases"/>
    <property type="match status" value="1"/>
</dbReference>
<dbReference type="GO" id="GO:0030246">
    <property type="term" value="F:carbohydrate binding"/>
    <property type="evidence" value="ECO:0007669"/>
    <property type="project" value="InterPro"/>
</dbReference>
<dbReference type="InterPro" id="IPR029486">
    <property type="entry name" value="GH97_N"/>
</dbReference>
<comment type="subunit">
    <text evidence="2">Monomer.</text>
</comment>
<feature type="signal peptide" evidence="6">
    <location>
        <begin position="1"/>
        <end position="24"/>
    </location>
</feature>
<dbReference type="EMBL" id="DXBE01000061">
    <property type="protein sequence ID" value="HIZ69830.1"/>
    <property type="molecule type" value="Genomic_DNA"/>
</dbReference>
<reference evidence="10" key="1">
    <citation type="journal article" date="2021" name="PeerJ">
        <title>Extensive microbial diversity within the chicken gut microbiome revealed by metagenomics and culture.</title>
        <authorList>
            <person name="Gilroy R."/>
            <person name="Ravi A."/>
            <person name="Getino M."/>
            <person name="Pursley I."/>
            <person name="Horton D.L."/>
            <person name="Alikhan N.F."/>
            <person name="Baker D."/>
            <person name="Gharbi K."/>
            <person name="Hall N."/>
            <person name="Watson M."/>
            <person name="Adriaenssens E.M."/>
            <person name="Foster-Nyarko E."/>
            <person name="Jarju S."/>
            <person name="Secka A."/>
            <person name="Antonio M."/>
            <person name="Oren A."/>
            <person name="Chaudhuri R.R."/>
            <person name="La Ragione R."/>
            <person name="Hildebrand F."/>
            <person name="Pallen M.J."/>
        </authorList>
    </citation>
    <scope>NUCLEOTIDE SEQUENCE</scope>
    <source>
        <strain evidence="10">ChiHecec3B27-8219</strain>
    </source>
</reference>
<comment type="cofactor">
    <cofactor evidence="1">
        <name>Ca(2+)</name>
        <dbReference type="ChEBI" id="CHEBI:29108"/>
    </cofactor>
</comment>
<evidence type="ECO:0000256" key="4">
    <source>
        <dbReference type="ARBA" id="ARBA00022837"/>
    </source>
</evidence>